<dbReference type="EMBL" id="JAEPRJ010000001">
    <property type="protein sequence ID" value="MBK5898245.1"/>
    <property type="molecule type" value="Genomic_DNA"/>
</dbReference>
<name>A0ABS1J2G2_9FIRM</name>
<evidence type="ECO:0000313" key="1">
    <source>
        <dbReference type="EMBL" id="MBK5898245.1"/>
    </source>
</evidence>
<keyword evidence="2" id="KW-1185">Reference proteome</keyword>
<evidence type="ECO:0000313" key="2">
    <source>
        <dbReference type="Proteomes" id="UP000604730"/>
    </source>
</evidence>
<protein>
    <submittedName>
        <fullName evidence="1">DUF4838 domain-containing protein</fullName>
    </submittedName>
</protein>
<organism evidence="1 2">
    <name type="scientific">Catonella massiliensis</name>
    <dbReference type="NCBI Taxonomy" id="2799636"/>
    <lineage>
        <taxon>Bacteria</taxon>
        <taxon>Bacillati</taxon>
        <taxon>Bacillota</taxon>
        <taxon>Clostridia</taxon>
        <taxon>Lachnospirales</taxon>
        <taxon>Lachnospiraceae</taxon>
        <taxon>Catonella</taxon>
    </lineage>
</organism>
<gene>
    <name evidence="1" type="ORF">JJN12_10725</name>
</gene>
<dbReference type="RefSeq" id="WP_208429676.1">
    <property type="nucleotide sequence ID" value="NZ_JAEPRJ010000001.1"/>
</dbReference>
<sequence length="622" mass="71823">MQITLQTLSTTLNYAKIELSSYLASLSIPSLELEKIDISIKTDKNITKVKDELLDDAFKIDIANGKGEIIGNNDRSSLLAVYHFLYRIGFRFLTPVKEDEIIPEISSLQRLTLSESHIYPFRHRGICIEGASSLENILATVEWMPKLGYNCFFSQFKLPFTFMERWYKHQNNPHLKPEEFSLDTAAEYTEKIFKEIKKRDMLLHTVGHGWTANAAGFPALGWDTQSTDGEADSSFFAMINGKIELFHGVPTNTNLCYSNKKVIDKLADLVLDYAINNREADYVHFWLADAFNNICECENCENESLSDQYVTILNRIDEKLSENDLTTHIVFLLYQELLWPPIREKLRNPNRFTLMFAPISRTFEESYPEDTENKAIPEFKKNHISLPVNIEENLNFLFAWQKKFNEDSFVYDYPLGRAHYGDFGYYHISKILFNDIMKLPALGLNGYISCQELRCFSPNSLPNYVMGYALSGLCNDFETFVTDYYRGFYGAFYEEAMAYLKELSSLSHPDYFNNKGDRVSKPINADFICILEVLNGFLPTLDKVKSSGGFTVHWELLAFHNSYLNRLVKALIKLSSGDFNRAKELFTDFATFIQENELKFQPYLDVYRLIDISTNYTGFKSI</sequence>
<reference evidence="1 2" key="1">
    <citation type="submission" date="2021-01" db="EMBL/GenBank/DDBJ databases">
        <title>Isolation and description of Catonella massiliensis sp. nov., a novel Catonella species, isolated from a stable periodontitis subject.</title>
        <authorList>
            <person name="Antezack A."/>
            <person name="Boxberger M."/>
            <person name="La Scola B."/>
            <person name="Monnet-Corti V."/>
        </authorList>
    </citation>
    <scope>NUCLEOTIDE SEQUENCE [LARGE SCALE GENOMIC DNA]</scope>
    <source>
        <strain evidence="1 2">Marseille-Q4567</strain>
    </source>
</reference>
<proteinExistence type="predicted"/>
<comment type="caution">
    <text evidence="1">The sequence shown here is derived from an EMBL/GenBank/DDBJ whole genome shotgun (WGS) entry which is preliminary data.</text>
</comment>
<accession>A0ABS1J2G2</accession>
<dbReference type="Proteomes" id="UP000604730">
    <property type="component" value="Unassembled WGS sequence"/>
</dbReference>